<sequence length="114" mass="13382">MNHSMKLFEQSFANIKSGKKTIEVRLYDEKRQQVQIGDTITFTKLPDKDDTITVEVIGLSRFSNFRDFFSSFDKSKFAHPENWSVEDQIQAQRDVYSEEEEKRYGVIGIHIKLT</sequence>
<feature type="domain" description="ASCH" evidence="1">
    <location>
        <begin position="5"/>
        <end position="114"/>
    </location>
</feature>
<evidence type="ECO:0000313" key="3">
    <source>
        <dbReference type="Proteomes" id="UP000231414"/>
    </source>
</evidence>
<dbReference type="CDD" id="cd06555">
    <property type="entry name" value="ASCH_PF0470_like"/>
    <property type="match status" value="1"/>
</dbReference>
<dbReference type="InterPro" id="IPR007374">
    <property type="entry name" value="ASCH_domain"/>
</dbReference>
<protein>
    <recommendedName>
        <fullName evidence="1">ASCH domain-containing protein</fullName>
    </recommendedName>
</protein>
<dbReference type="Pfam" id="PF04266">
    <property type="entry name" value="ASCH"/>
    <property type="match status" value="1"/>
</dbReference>
<organism evidence="2 3">
    <name type="scientific">candidate division WWE3 bacterium CG08_land_8_20_14_0_20_43_13</name>
    <dbReference type="NCBI Taxonomy" id="1975087"/>
    <lineage>
        <taxon>Bacteria</taxon>
        <taxon>Katanobacteria</taxon>
    </lineage>
</organism>
<gene>
    <name evidence="2" type="ORF">COT52_03110</name>
</gene>
<dbReference type="PIRSF" id="PIRSF016134">
    <property type="entry name" value="UCP016134"/>
    <property type="match status" value="1"/>
</dbReference>
<accession>A0A2H0X6K9</accession>
<evidence type="ECO:0000313" key="2">
    <source>
        <dbReference type="EMBL" id="PIS20560.1"/>
    </source>
</evidence>
<dbReference type="SMART" id="SM01022">
    <property type="entry name" value="ASCH"/>
    <property type="match status" value="1"/>
</dbReference>
<comment type="caution">
    <text evidence="2">The sequence shown here is derived from an EMBL/GenBank/DDBJ whole genome shotgun (WGS) entry which is preliminary data.</text>
</comment>
<evidence type="ECO:0000259" key="1">
    <source>
        <dbReference type="SMART" id="SM01022"/>
    </source>
</evidence>
<dbReference type="InterPro" id="IPR016645">
    <property type="entry name" value="UCP016134"/>
</dbReference>
<dbReference type="AlphaFoldDB" id="A0A2H0X6K9"/>
<proteinExistence type="predicted"/>
<name>A0A2H0X6K9_UNCKA</name>
<dbReference type="Gene3D" id="2.30.130.30">
    <property type="entry name" value="Hypothetical protein"/>
    <property type="match status" value="1"/>
</dbReference>
<dbReference type="EMBL" id="PEYW01000046">
    <property type="protein sequence ID" value="PIS20560.1"/>
    <property type="molecule type" value="Genomic_DNA"/>
</dbReference>
<dbReference type="Proteomes" id="UP000231414">
    <property type="component" value="Unassembled WGS sequence"/>
</dbReference>
<dbReference type="SUPFAM" id="SSF88697">
    <property type="entry name" value="PUA domain-like"/>
    <property type="match status" value="1"/>
</dbReference>
<dbReference type="InterPro" id="IPR015947">
    <property type="entry name" value="PUA-like_sf"/>
</dbReference>
<reference evidence="3" key="1">
    <citation type="submission" date="2017-09" db="EMBL/GenBank/DDBJ databases">
        <title>Depth-based differentiation of microbial function through sediment-hosted aquifers and enrichment of novel symbionts in the deep terrestrial subsurface.</title>
        <authorList>
            <person name="Probst A.J."/>
            <person name="Ladd B."/>
            <person name="Jarett J.K."/>
            <person name="Geller-Mcgrath D.E."/>
            <person name="Sieber C.M.K."/>
            <person name="Emerson J.B."/>
            <person name="Anantharaman K."/>
            <person name="Thomas B.C."/>
            <person name="Malmstrom R."/>
            <person name="Stieglmeier M."/>
            <person name="Klingl A."/>
            <person name="Woyke T."/>
            <person name="Ryan C.M."/>
            <person name="Banfield J.F."/>
        </authorList>
    </citation>
    <scope>NUCLEOTIDE SEQUENCE [LARGE SCALE GENOMIC DNA]</scope>
</reference>